<dbReference type="InterPro" id="IPR011910">
    <property type="entry name" value="RfaF"/>
</dbReference>
<dbReference type="NCBIfam" id="TIGR02195">
    <property type="entry name" value="heptsyl_trn_II"/>
    <property type="match status" value="1"/>
</dbReference>
<dbReference type="PANTHER" id="PTHR30160">
    <property type="entry name" value="TETRAACYLDISACCHARIDE 4'-KINASE-RELATED"/>
    <property type="match status" value="1"/>
</dbReference>
<dbReference type="GO" id="GO:0009244">
    <property type="term" value="P:lipopolysaccharide core region biosynthetic process"/>
    <property type="evidence" value="ECO:0007669"/>
    <property type="project" value="TreeGrafter"/>
</dbReference>
<comment type="catalytic activity">
    <reaction evidence="5">
        <text>an L-alpha-D-Hep-(1-&gt;5)-[alpha-Kdo-(2-&gt;4)]-alpha-Kdo-(2-&gt;6)-lipid A + ADP-L-glycero-beta-D-manno-heptose = an L-alpha-D-Hep-(1-&gt;3)-L-alpha-D-Hep-(1-&gt;5)-[alpha-Kdo-(2-&gt;4)]-alpha-Kdo-(2-&gt;6)-lipid A + ADP + H(+)</text>
        <dbReference type="Rhea" id="RHEA:74071"/>
        <dbReference type="ChEBI" id="CHEBI:15378"/>
        <dbReference type="ChEBI" id="CHEBI:61506"/>
        <dbReference type="ChEBI" id="CHEBI:193068"/>
        <dbReference type="ChEBI" id="CHEBI:193069"/>
        <dbReference type="ChEBI" id="CHEBI:456216"/>
        <dbReference type="EC" id="2.4.99.24"/>
    </reaction>
</comment>
<dbReference type="Pfam" id="PF01075">
    <property type="entry name" value="Glyco_transf_9"/>
    <property type="match status" value="1"/>
</dbReference>
<dbReference type="KEGG" id="nti:DNFV4_03131"/>
<dbReference type="GO" id="GO:0008713">
    <property type="term" value="F:ADP-heptose-lipopolysaccharide heptosyltransferase activity"/>
    <property type="evidence" value="ECO:0007669"/>
    <property type="project" value="UniProtKB-EC"/>
</dbReference>
<dbReference type="EMBL" id="OX365700">
    <property type="protein sequence ID" value="CAI4032701.1"/>
    <property type="molecule type" value="Genomic_DNA"/>
</dbReference>
<evidence type="ECO:0000313" key="6">
    <source>
        <dbReference type="EMBL" id="CAI4032701.1"/>
    </source>
</evidence>
<keyword evidence="2" id="KW-0808">Transferase</keyword>
<evidence type="ECO:0000256" key="3">
    <source>
        <dbReference type="ARBA" id="ARBA00043995"/>
    </source>
</evidence>
<dbReference type="AlphaFoldDB" id="A0AA86T6U0"/>
<dbReference type="Gene3D" id="3.40.50.2000">
    <property type="entry name" value="Glycogen Phosphorylase B"/>
    <property type="match status" value="2"/>
</dbReference>
<protein>
    <recommendedName>
        <fullName evidence="4">lipopolysaccharide heptosyltransferase II</fullName>
        <ecNumber evidence="4">2.4.99.24</ecNumber>
    </recommendedName>
</protein>
<dbReference type="CDD" id="cd03789">
    <property type="entry name" value="GT9_LPS_heptosyltransferase"/>
    <property type="match status" value="1"/>
</dbReference>
<evidence type="ECO:0000256" key="5">
    <source>
        <dbReference type="ARBA" id="ARBA00047503"/>
    </source>
</evidence>
<evidence type="ECO:0000313" key="7">
    <source>
        <dbReference type="Proteomes" id="UP001179121"/>
    </source>
</evidence>
<evidence type="ECO:0000256" key="4">
    <source>
        <dbReference type="ARBA" id="ARBA00044042"/>
    </source>
</evidence>
<organism evidence="6 7">
    <name type="scientific">Nitrospira tepida</name>
    <dbReference type="NCBI Taxonomy" id="2973512"/>
    <lineage>
        <taxon>Bacteria</taxon>
        <taxon>Pseudomonadati</taxon>
        <taxon>Nitrospirota</taxon>
        <taxon>Nitrospiria</taxon>
        <taxon>Nitrospirales</taxon>
        <taxon>Nitrospiraceae</taxon>
        <taxon>Nitrospira</taxon>
    </lineage>
</organism>
<dbReference type="PANTHER" id="PTHR30160:SF1">
    <property type="entry name" value="LIPOPOLYSACCHARIDE 1,2-N-ACETYLGLUCOSAMINETRANSFERASE-RELATED"/>
    <property type="match status" value="1"/>
</dbReference>
<sequence length="351" mass="38932">MREVSLPDVRRLLVVKPSSLGDIVHALPVIPLLRARFPQAEISWLVKEQWAGILERVEGIDRIWRVKDRWTGWLAMMQRLRSHRFDLVIDLQGLLRSGVLAWRTGCPVRIGFESAREGSPWFYSHRVPVPDPDIHAVDRYLSVAKYVGCVVPDRVRVPFVFQPEDEATVRARLSQAGLGPRSRWAAMNVSARWPTKRWPRGSFVEVANRLIQEGWDGVIVIGGEEDRAEAESVVQAVRGHAANLAGEIPLRLLPALLREAGCLVTNDSGPMHVAAAVGTPVVALFGPTSEVRTGPYGLGHHVCSITLPCRPCFSRTCRHTVHLECLTRITPAEVARQVDRVTSGSAVSLTS</sequence>
<accession>A0AA86T6U0</accession>
<dbReference type="GO" id="GO:0005829">
    <property type="term" value="C:cytosol"/>
    <property type="evidence" value="ECO:0007669"/>
    <property type="project" value="TreeGrafter"/>
</dbReference>
<reference evidence="6" key="1">
    <citation type="submission" date="2022-10" db="EMBL/GenBank/DDBJ databases">
        <authorList>
            <person name="Koch H."/>
        </authorList>
    </citation>
    <scope>NUCLEOTIDE SEQUENCE</scope>
    <source>
        <strain evidence="6">DNF</strain>
    </source>
</reference>
<proteinExistence type="inferred from homology"/>
<dbReference type="EC" id="2.4.99.24" evidence="4"/>
<dbReference type="InterPro" id="IPR002201">
    <property type="entry name" value="Glyco_trans_9"/>
</dbReference>
<keyword evidence="1" id="KW-0328">Glycosyltransferase</keyword>
<evidence type="ECO:0000256" key="1">
    <source>
        <dbReference type="ARBA" id="ARBA00022676"/>
    </source>
</evidence>
<name>A0AA86T6U0_9BACT</name>
<dbReference type="InterPro" id="IPR051199">
    <property type="entry name" value="LPS_LOS_Heptosyltrfase"/>
</dbReference>
<dbReference type="Proteomes" id="UP001179121">
    <property type="component" value="Chromosome"/>
</dbReference>
<comment type="similarity">
    <text evidence="3">Belongs to the glycosyltransferase 9 family.</text>
</comment>
<dbReference type="SUPFAM" id="SSF53756">
    <property type="entry name" value="UDP-Glycosyltransferase/glycogen phosphorylase"/>
    <property type="match status" value="1"/>
</dbReference>
<evidence type="ECO:0000256" key="2">
    <source>
        <dbReference type="ARBA" id="ARBA00022679"/>
    </source>
</evidence>
<gene>
    <name evidence="6" type="ORF">DNFV4_03131</name>
</gene>
<keyword evidence="7" id="KW-1185">Reference proteome</keyword>
<dbReference type="RefSeq" id="WP_289269419.1">
    <property type="nucleotide sequence ID" value="NZ_OX365700.1"/>
</dbReference>